<feature type="compositionally biased region" description="Low complexity" evidence="1">
    <location>
        <begin position="527"/>
        <end position="539"/>
    </location>
</feature>
<evidence type="ECO:0000256" key="2">
    <source>
        <dbReference type="SAM" id="Phobius"/>
    </source>
</evidence>
<evidence type="ECO:0000256" key="1">
    <source>
        <dbReference type="SAM" id="MobiDB-lite"/>
    </source>
</evidence>
<dbReference type="AlphaFoldDB" id="C5FGC8"/>
<organism evidence="3 4">
    <name type="scientific">Arthroderma otae (strain ATCC MYA-4605 / CBS 113480)</name>
    <name type="common">Microsporum canis</name>
    <dbReference type="NCBI Taxonomy" id="554155"/>
    <lineage>
        <taxon>Eukaryota</taxon>
        <taxon>Fungi</taxon>
        <taxon>Dikarya</taxon>
        <taxon>Ascomycota</taxon>
        <taxon>Pezizomycotina</taxon>
        <taxon>Eurotiomycetes</taxon>
        <taxon>Eurotiomycetidae</taxon>
        <taxon>Onygenales</taxon>
        <taxon>Arthrodermataceae</taxon>
        <taxon>Microsporum</taxon>
    </lineage>
</organism>
<dbReference type="HOGENOM" id="CLU_027663_1_1_1"/>
<keyword evidence="2" id="KW-1133">Transmembrane helix</keyword>
<dbReference type="eggNOG" id="ENOG502S1SC">
    <property type="taxonomic scope" value="Eukaryota"/>
</dbReference>
<evidence type="ECO:0000313" key="4">
    <source>
        <dbReference type="Proteomes" id="UP000002035"/>
    </source>
</evidence>
<dbReference type="Proteomes" id="UP000002035">
    <property type="component" value="Unassembled WGS sequence"/>
</dbReference>
<feature type="transmembrane region" description="Helical" evidence="2">
    <location>
        <begin position="144"/>
        <end position="164"/>
    </location>
</feature>
<name>C5FGC8_ARTOC</name>
<feature type="compositionally biased region" description="Polar residues" evidence="1">
    <location>
        <begin position="512"/>
        <end position="523"/>
    </location>
</feature>
<dbReference type="EMBL" id="DS995702">
    <property type="protein sequence ID" value="EEQ29813.1"/>
    <property type="molecule type" value="Genomic_DNA"/>
</dbReference>
<reference evidence="4" key="1">
    <citation type="journal article" date="2012" name="MBio">
        <title>Comparative genome analysis of Trichophyton rubrum and related dermatophytes reveals candidate genes involved in infection.</title>
        <authorList>
            <person name="Martinez D.A."/>
            <person name="Oliver B.G."/>
            <person name="Graeser Y."/>
            <person name="Goldberg J.M."/>
            <person name="Li W."/>
            <person name="Martinez-Rossi N.M."/>
            <person name="Monod M."/>
            <person name="Shelest E."/>
            <person name="Barton R.C."/>
            <person name="Birch E."/>
            <person name="Brakhage A.A."/>
            <person name="Chen Z."/>
            <person name="Gurr S.J."/>
            <person name="Heiman D."/>
            <person name="Heitman J."/>
            <person name="Kosti I."/>
            <person name="Rossi A."/>
            <person name="Saif S."/>
            <person name="Samalova M."/>
            <person name="Saunders C.W."/>
            <person name="Shea T."/>
            <person name="Summerbell R.C."/>
            <person name="Xu J."/>
            <person name="Young S."/>
            <person name="Zeng Q."/>
            <person name="Birren B.W."/>
            <person name="Cuomo C.A."/>
            <person name="White T.C."/>
        </authorList>
    </citation>
    <scope>NUCLEOTIDE SEQUENCE [LARGE SCALE GENOMIC DNA]</scope>
    <source>
        <strain evidence="4">ATCC MYA-4605 / CBS 113480</strain>
    </source>
</reference>
<feature type="compositionally biased region" description="Polar residues" evidence="1">
    <location>
        <begin position="428"/>
        <end position="438"/>
    </location>
</feature>
<dbReference type="STRING" id="554155.C5FGC8"/>
<feature type="compositionally biased region" description="Low complexity" evidence="1">
    <location>
        <begin position="413"/>
        <end position="427"/>
    </location>
</feature>
<protein>
    <submittedName>
        <fullName evidence="3">Uncharacterized protein</fullName>
    </submittedName>
</protein>
<dbReference type="OrthoDB" id="5376312at2759"/>
<keyword evidence="2" id="KW-0812">Transmembrane</keyword>
<proteinExistence type="predicted"/>
<dbReference type="GeneID" id="9222748"/>
<gene>
    <name evidence="3" type="ORF">MCYG_02632</name>
</gene>
<feature type="region of interest" description="Disordered" evidence="1">
    <location>
        <begin position="376"/>
        <end position="475"/>
    </location>
</feature>
<keyword evidence="4" id="KW-1185">Reference proteome</keyword>
<dbReference type="VEuPathDB" id="FungiDB:MCYG_02632"/>
<accession>C5FGC8</accession>
<keyword evidence="2" id="KW-0472">Membrane</keyword>
<sequence>MAMPPCLGQFLGHEESDGRKERLGALEAIEYIELRAQQCHHHLSPGKKKSPVNNEKLFGKLDCSGKAVNTFEPSVKAVGVTILERQPPDSIGQGRRSERAQAGFRSVVAQPHRGQESCHTRSKMYILRRVSDDDIRSEVPDNRYYVAIIVLAFAVSFIIAFFVLRHLRRQNYQPRFIPGKYLKGLWQRWTPGSSYNAVPNGTAQLAEVNGREDASESRQEAAVDRNTSVRSVMTLPSYTMTPKASERVIAREGERDGMDVVIEFPETAEEEEHIREEQMESLYQIRLARRREIAEREEARQQRREARERGDWARVEELRRESRARAEANRLQSQSGSPNGSSISVSAATLLAEHQSRARERRVSSVSYADIGHVRHDGTRLSSGSPDSDSRGLLDSAAAMGSSPLGIHTHQRSTSASSLLSHTSNNSDAESFRTTTGPATLPSEADLGMSSIPPPYEAVEWGDAPPYQPTPPNEAADIVVSEAVDGEVEAVEHAPRLPPLSTLPSIAIEVATPTSSAPQTPVSHLQAPSPAHSPTSAPR</sequence>
<dbReference type="OMA" id="IGHVRHD"/>
<evidence type="ECO:0000313" key="3">
    <source>
        <dbReference type="EMBL" id="EEQ29813.1"/>
    </source>
</evidence>
<feature type="region of interest" description="Disordered" evidence="1">
    <location>
        <begin position="511"/>
        <end position="539"/>
    </location>
</feature>
<dbReference type="RefSeq" id="XP_002849698.1">
    <property type="nucleotide sequence ID" value="XM_002849652.1"/>
</dbReference>